<protein>
    <submittedName>
        <fullName evidence="3">Uncharacterized protein</fullName>
    </submittedName>
</protein>
<evidence type="ECO:0000313" key="3">
    <source>
        <dbReference type="EMBL" id="GAA0935935.1"/>
    </source>
</evidence>
<accession>A0ABN1Q0D7</accession>
<organism evidence="3 4">
    <name type="scientific">Actinocorallia libanotica</name>
    <dbReference type="NCBI Taxonomy" id="46162"/>
    <lineage>
        <taxon>Bacteria</taxon>
        <taxon>Bacillati</taxon>
        <taxon>Actinomycetota</taxon>
        <taxon>Actinomycetes</taxon>
        <taxon>Streptosporangiales</taxon>
        <taxon>Thermomonosporaceae</taxon>
        <taxon>Actinocorallia</taxon>
    </lineage>
</organism>
<name>A0ABN1Q0D7_9ACTN</name>
<feature type="coiled-coil region" evidence="1">
    <location>
        <begin position="127"/>
        <end position="154"/>
    </location>
</feature>
<proteinExistence type="predicted"/>
<reference evidence="3 4" key="1">
    <citation type="journal article" date="2019" name="Int. J. Syst. Evol. Microbiol.">
        <title>The Global Catalogue of Microorganisms (GCM) 10K type strain sequencing project: providing services to taxonomists for standard genome sequencing and annotation.</title>
        <authorList>
            <consortium name="The Broad Institute Genomics Platform"/>
            <consortium name="The Broad Institute Genome Sequencing Center for Infectious Disease"/>
            <person name="Wu L."/>
            <person name="Ma J."/>
        </authorList>
    </citation>
    <scope>NUCLEOTIDE SEQUENCE [LARGE SCALE GENOMIC DNA]</scope>
    <source>
        <strain evidence="3 4">JCM 10696</strain>
    </source>
</reference>
<dbReference type="EMBL" id="BAAAHH010000001">
    <property type="protein sequence ID" value="GAA0935935.1"/>
    <property type="molecule type" value="Genomic_DNA"/>
</dbReference>
<evidence type="ECO:0000256" key="2">
    <source>
        <dbReference type="SAM" id="MobiDB-lite"/>
    </source>
</evidence>
<evidence type="ECO:0000256" key="1">
    <source>
        <dbReference type="SAM" id="Coils"/>
    </source>
</evidence>
<evidence type="ECO:0000313" key="4">
    <source>
        <dbReference type="Proteomes" id="UP001500665"/>
    </source>
</evidence>
<gene>
    <name evidence="3" type="ORF">GCM10009550_01300</name>
</gene>
<sequence length="215" mass="24113">MCRQCRVDSFINFMKAQTEAPAWDFIDGITGATEPKAVPEDRPQDLRRLEALERWAIRKVRSDLKGALRRAEEKKEGEDRARETDSVLASHSERVSRVVDRVSSLESRTGAHLARIIEAEKLGLRRIEIEAERREELRAELDGMEAKYIGLLERVGDLTEALTAQGRQLEELLLWRESVMETADIVADENAMGAIAEAESDANEVLPGDAEGGDQ</sequence>
<keyword evidence="1" id="KW-0175">Coiled coil</keyword>
<comment type="caution">
    <text evidence="3">The sequence shown here is derived from an EMBL/GenBank/DDBJ whole genome shotgun (WGS) entry which is preliminary data.</text>
</comment>
<dbReference type="Proteomes" id="UP001500665">
    <property type="component" value="Unassembled WGS sequence"/>
</dbReference>
<keyword evidence="4" id="KW-1185">Reference proteome</keyword>
<feature type="region of interest" description="Disordered" evidence="2">
    <location>
        <begin position="68"/>
        <end position="88"/>
    </location>
</feature>